<keyword evidence="3" id="KW-0813">Transport</keyword>
<evidence type="ECO:0000259" key="6">
    <source>
        <dbReference type="PROSITE" id="PS51384"/>
    </source>
</evidence>
<evidence type="ECO:0000256" key="4">
    <source>
        <dbReference type="ARBA" id="ARBA00023797"/>
    </source>
</evidence>
<evidence type="ECO:0000256" key="3">
    <source>
        <dbReference type="ARBA" id="ARBA00022982"/>
    </source>
</evidence>
<feature type="domain" description="Flavodoxin-like" evidence="5">
    <location>
        <begin position="51"/>
        <end position="188"/>
    </location>
</feature>
<organism evidence="7 8">
    <name type="scientific">Oxalicibacterium solurbis</name>
    <dbReference type="NCBI Taxonomy" id="69280"/>
    <lineage>
        <taxon>Bacteria</taxon>
        <taxon>Pseudomonadati</taxon>
        <taxon>Pseudomonadota</taxon>
        <taxon>Betaproteobacteria</taxon>
        <taxon>Burkholderiales</taxon>
        <taxon>Oxalobacteraceae</taxon>
        <taxon>Oxalicibacterium</taxon>
    </lineage>
</organism>
<dbReference type="EC" id="1.6.2.4" evidence="4"/>
<dbReference type="Pfam" id="PF00175">
    <property type="entry name" value="NAD_binding_1"/>
    <property type="match status" value="1"/>
</dbReference>
<dbReference type="InterPro" id="IPR001709">
    <property type="entry name" value="Flavoprot_Pyr_Nucl_cyt_Rdtase"/>
</dbReference>
<dbReference type="CDD" id="cd06200">
    <property type="entry name" value="SiR_like1"/>
    <property type="match status" value="1"/>
</dbReference>
<dbReference type="PANTHER" id="PTHR19384">
    <property type="entry name" value="NITRIC OXIDE SYNTHASE-RELATED"/>
    <property type="match status" value="1"/>
</dbReference>
<dbReference type="InterPro" id="IPR039261">
    <property type="entry name" value="FNR_nucleotide-bd"/>
</dbReference>
<dbReference type="EMBL" id="BMDP01000003">
    <property type="protein sequence ID" value="GGI55075.1"/>
    <property type="molecule type" value="Genomic_DNA"/>
</dbReference>
<dbReference type="PROSITE" id="PS51384">
    <property type="entry name" value="FAD_FR"/>
    <property type="match status" value="1"/>
</dbReference>
<keyword evidence="8" id="KW-1185">Reference proteome</keyword>
<dbReference type="InterPro" id="IPR029039">
    <property type="entry name" value="Flavoprotein-like_sf"/>
</dbReference>
<evidence type="ECO:0000259" key="5">
    <source>
        <dbReference type="PROSITE" id="PS50902"/>
    </source>
</evidence>
<comment type="caution">
    <text evidence="7">The sequence shown here is derived from an EMBL/GenBank/DDBJ whole genome shotgun (WGS) entry which is preliminary data.</text>
</comment>
<dbReference type="GO" id="GO:0050660">
    <property type="term" value="F:flavin adenine dinucleotide binding"/>
    <property type="evidence" value="ECO:0007669"/>
    <property type="project" value="TreeGrafter"/>
</dbReference>
<evidence type="ECO:0000256" key="1">
    <source>
        <dbReference type="ARBA" id="ARBA00022630"/>
    </source>
</evidence>
<dbReference type="Gene3D" id="2.40.30.10">
    <property type="entry name" value="Translation factors"/>
    <property type="match status" value="1"/>
</dbReference>
<dbReference type="RefSeq" id="WP_188421777.1">
    <property type="nucleotide sequence ID" value="NZ_BMDP01000003.1"/>
</dbReference>
<feature type="domain" description="FAD-binding FR-type" evidence="6">
    <location>
        <begin position="202"/>
        <end position="314"/>
    </location>
</feature>
<dbReference type="Gene3D" id="3.40.50.80">
    <property type="entry name" value="Nucleotide-binding domain of ferredoxin-NADP reductase (FNR) module"/>
    <property type="match status" value="1"/>
</dbReference>
<dbReference type="GO" id="GO:0003958">
    <property type="term" value="F:NADPH-hemoprotein reductase activity"/>
    <property type="evidence" value="ECO:0007669"/>
    <property type="project" value="UniProtKB-EC"/>
</dbReference>
<evidence type="ECO:0000313" key="7">
    <source>
        <dbReference type="EMBL" id="GGI55075.1"/>
    </source>
</evidence>
<dbReference type="SUPFAM" id="SSF63380">
    <property type="entry name" value="Riboflavin synthase domain-like"/>
    <property type="match status" value="1"/>
</dbReference>
<dbReference type="GO" id="GO:0005829">
    <property type="term" value="C:cytosol"/>
    <property type="evidence" value="ECO:0007669"/>
    <property type="project" value="TreeGrafter"/>
</dbReference>
<keyword evidence="1" id="KW-0285">Flavoprotein</keyword>
<dbReference type="AlphaFoldDB" id="A0A8J3AXC6"/>
<gene>
    <name evidence="7" type="ORF">GCM10011430_22490</name>
</gene>
<evidence type="ECO:0000313" key="8">
    <source>
        <dbReference type="Proteomes" id="UP000627205"/>
    </source>
</evidence>
<dbReference type="InterPro" id="IPR001433">
    <property type="entry name" value="OxRdtase_FAD/NAD-bd"/>
</dbReference>
<protein>
    <recommendedName>
        <fullName evidence="4">NADPH--hemoprotein reductase</fullName>
        <ecNumber evidence="4">1.6.2.4</ecNumber>
    </recommendedName>
</protein>
<evidence type="ECO:0000256" key="2">
    <source>
        <dbReference type="ARBA" id="ARBA00022643"/>
    </source>
</evidence>
<reference evidence="7" key="2">
    <citation type="submission" date="2020-09" db="EMBL/GenBank/DDBJ databases">
        <authorList>
            <person name="Sun Q."/>
            <person name="Sedlacek I."/>
        </authorList>
    </citation>
    <scope>NUCLEOTIDE SEQUENCE</scope>
    <source>
        <strain evidence="7">CCM 7664</strain>
    </source>
</reference>
<name>A0A8J3AXC6_9BURK</name>
<dbReference type="InterPro" id="IPR017927">
    <property type="entry name" value="FAD-bd_FR_type"/>
</dbReference>
<keyword evidence="2" id="KW-0288">FMN</keyword>
<dbReference type="PRINTS" id="PR00371">
    <property type="entry name" value="FPNCR"/>
</dbReference>
<dbReference type="SUPFAM" id="SSF52343">
    <property type="entry name" value="Ferredoxin reductase-like, C-terminal NADP-linked domain"/>
    <property type="match status" value="1"/>
</dbReference>
<dbReference type="Pfam" id="PF00258">
    <property type="entry name" value="Flavodoxin_1"/>
    <property type="match status" value="1"/>
</dbReference>
<dbReference type="InterPro" id="IPR017938">
    <property type="entry name" value="Riboflavin_synthase-like_b-brl"/>
</dbReference>
<accession>A0A8J3AXC6</accession>
<dbReference type="PANTHER" id="PTHR19384:SF17">
    <property type="entry name" value="NADPH--CYTOCHROME P450 REDUCTASE"/>
    <property type="match status" value="1"/>
</dbReference>
<sequence>MTAARILFASLLVALWLGLCLTTWLAQRRKRLQAAHEAASLIPAADGVAPWLVVYASQTGQAEEIAWQTARALHTAGVPARVASLSEIDTDALLQTERALFIVSTYGEGDPPDNAALFAGKAMRQTPALAHLHYGLLMLGDREYKHFCGFGRTLQGWLQSCAAQPLFDAIAVSNGDTAALHDWQHQLNRIAGTSDVPDWQGPPYRPWRLAARRHLNPGSAGSPVFHLELEAEDDETPQWEAGDLVQIIAPGDPHKPREYSVASIPADGRIHLLVRQERHPNGTLGVASGWLTEHAPLETTIDLRLRAHGNFRIGNNAQRPLILIGNGTGLAGLRSHLKARAANGIMRNWLIFGERQIAHDFHYRDEIEAWQAQGLLTQADIVFSRDQEKRLYVQDRLRERAEEVRVWLDEGAALYVCGSLEGMAGGVEAALKEMIGEEKVERLIEQGRYRRDVY</sequence>
<dbReference type="PRINTS" id="PR00369">
    <property type="entry name" value="FLAVODOXIN"/>
</dbReference>
<dbReference type="InterPro" id="IPR008254">
    <property type="entry name" value="Flavodoxin/NO_synth"/>
</dbReference>
<dbReference type="PROSITE" id="PS50902">
    <property type="entry name" value="FLAVODOXIN_LIKE"/>
    <property type="match status" value="1"/>
</dbReference>
<dbReference type="Proteomes" id="UP000627205">
    <property type="component" value="Unassembled WGS sequence"/>
</dbReference>
<proteinExistence type="predicted"/>
<dbReference type="Gene3D" id="3.40.50.360">
    <property type="match status" value="1"/>
</dbReference>
<dbReference type="GO" id="GO:0010181">
    <property type="term" value="F:FMN binding"/>
    <property type="evidence" value="ECO:0007669"/>
    <property type="project" value="InterPro"/>
</dbReference>
<dbReference type="InterPro" id="IPR001094">
    <property type="entry name" value="Flavdoxin-like"/>
</dbReference>
<keyword evidence="3" id="KW-0249">Electron transport</keyword>
<dbReference type="SUPFAM" id="SSF52218">
    <property type="entry name" value="Flavoproteins"/>
    <property type="match status" value="1"/>
</dbReference>
<reference evidence="7" key="1">
    <citation type="journal article" date="2014" name="Int. J. Syst. Evol. Microbiol.">
        <title>Complete genome sequence of Corynebacterium casei LMG S-19264T (=DSM 44701T), isolated from a smear-ripened cheese.</title>
        <authorList>
            <consortium name="US DOE Joint Genome Institute (JGI-PGF)"/>
            <person name="Walter F."/>
            <person name="Albersmeier A."/>
            <person name="Kalinowski J."/>
            <person name="Ruckert C."/>
        </authorList>
    </citation>
    <scope>NUCLEOTIDE SEQUENCE</scope>
    <source>
        <strain evidence="7">CCM 7664</strain>
    </source>
</reference>